<feature type="domain" description="PepSY" evidence="2">
    <location>
        <begin position="76"/>
        <end position="139"/>
    </location>
</feature>
<feature type="transmembrane region" description="Helical" evidence="1">
    <location>
        <begin position="215"/>
        <end position="239"/>
    </location>
</feature>
<reference evidence="3 4" key="1">
    <citation type="submission" date="2016-10" db="EMBL/GenBank/DDBJ databases">
        <title>Evaluation of Human, Veterinary and Environmental Mycobacterium chelonae Isolates by Core Genome Phylogenomic Analysis, Targeted Gene Comparison, and Anti-microbial Susceptibility Patterns: A Tale of Mistaken Identities.</title>
        <authorList>
            <person name="Fogelson S.B."/>
            <person name="Camus A.C."/>
            <person name="Lorenz W."/>
            <person name="Vasireddy R."/>
            <person name="Vasireddy S."/>
            <person name="Smith T."/>
            <person name="Brown-Elliott B.A."/>
            <person name="Wallace R.J.Jr."/>
            <person name="Hasan N.A."/>
            <person name="Reischl U."/>
            <person name="Sanchez S."/>
        </authorList>
    </citation>
    <scope>NUCLEOTIDE SEQUENCE [LARGE SCALE GENOMIC DNA]</scope>
    <source>
        <strain evidence="3 4">1559</strain>
    </source>
</reference>
<feature type="transmembrane region" description="Helical" evidence="1">
    <location>
        <begin position="31"/>
        <end position="54"/>
    </location>
</feature>
<dbReference type="AlphaFoldDB" id="A0A1S1LE63"/>
<keyword evidence="1" id="KW-0472">Membrane</keyword>
<dbReference type="RefSeq" id="WP_070938831.1">
    <property type="nucleotide sequence ID" value="NZ_MLIK01000019.1"/>
</dbReference>
<keyword evidence="1" id="KW-1133">Transmembrane helix</keyword>
<feature type="transmembrane region" description="Helical" evidence="1">
    <location>
        <begin position="441"/>
        <end position="459"/>
    </location>
</feature>
<proteinExistence type="predicted"/>
<evidence type="ECO:0000313" key="3">
    <source>
        <dbReference type="EMBL" id="OHU22390.1"/>
    </source>
</evidence>
<sequence length="469" mass="50990">MTYTEDRPDARESQTNTVWGRFAPIVLRLHFYAGLLVGPFLLIAALTGLAYALVGQVDAVVYRHELKVDSVGSQQLPLSQQLAVATAAQPSGTVTSIRPPAAPDDTTRVVLAVPEDNTVPADYSRTVFVDPYSGEIRGTLTTYGEWLPVRAWFDELHRNLHLGAFGRNYSELAASWLWVVALGGLLLWIGYRRRTGRLSRIALPDRDATPRRRRLTWHGAVGVWIVLGLLALSVTGLTWSRYAGTNIGDLTQAIRPALSTELNPAAATPMTGHEHHGAAAMSGGEPLAGVNTVLQTVREAGLRGPLWMTPPPEPNTAWLVSERKRNIPTYLDAITVNAANGEITGRSNFSEWSLLQKSTEWAIDGHMGVLFGIPNQILVALIVIGLITVITRGYLMWWRRRPTKSGRWSAPPRRGGLLALKPLELAGVAAVVIGTGWFMPLLGISLAAFLAVDLVWGFVANRRAGASSG</sequence>
<dbReference type="Pfam" id="PF03413">
    <property type="entry name" value="PepSY"/>
    <property type="match status" value="1"/>
</dbReference>
<dbReference type="Proteomes" id="UP000179616">
    <property type="component" value="Unassembled WGS sequence"/>
</dbReference>
<name>A0A1S1LE63_9MYCO</name>
<gene>
    <name evidence="3" type="ORF">BKG76_18190</name>
</gene>
<evidence type="ECO:0000256" key="1">
    <source>
        <dbReference type="SAM" id="Phobius"/>
    </source>
</evidence>
<feature type="transmembrane region" description="Helical" evidence="1">
    <location>
        <begin position="416"/>
        <end position="435"/>
    </location>
</feature>
<dbReference type="Pfam" id="PF03929">
    <property type="entry name" value="PepSY_TM"/>
    <property type="match status" value="1"/>
</dbReference>
<dbReference type="InterPro" id="IPR005625">
    <property type="entry name" value="PepSY-ass_TM"/>
</dbReference>
<dbReference type="GeneID" id="57168745"/>
<organism evidence="3 4">
    <name type="scientific">Mycobacteroides franklinii</name>
    <dbReference type="NCBI Taxonomy" id="948102"/>
    <lineage>
        <taxon>Bacteria</taxon>
        <taxon>Bacillati</taxon>
        <taxon>Actinomycetota</taxon>
        <taxon>Actinomycetes</taxon>
        <taxon>Mycobacteriales</taxon>
        <taxon>Mycobacteriaceae</taxon>
        <taxon>Mycobacteroides</taxon>
    </lineage>
</organism>
<dbReference type="InterPro" id="IPR025711">
    <property type="entry name" value="PepSY"/>
</dbReference>
<keyword evidence="1" id="KW-0812">Transmembrane</keyword>
<dbReference type="STRING" id="948102.BKG76_18190"/>
<comment type="caution">
    <text evidence="3">The sequence shown here is derived from an EMBL/GenBank/DDBJ whole genome shotgun (WGS) entry which is preliminary data.</text>
</comment>
<evidence type="ECO:0000313" key="4">
    <source>
        <dbReference type="Proteomes" id="UP000179616"/>
    </source>
</evidence>
<feature type="transmembrane region" description="Helical" evidence="1">
    <location>
        <begin position="377"/>
        <end position="395"/>
    </location>
</feature>
<dbReference type="PANTHER" id="PTHR34219:SF1">
    <property type="entry name" value="PEPSY DOMAIN-CONTAINING PROTEIN"/>
    <property type="match status" value="1"/>
</dbReference>
<dbReference type="PANTHER" id="PTHR34219">
    <property type="entry name" value="IRON-REGULATED INNER MEMBRANE PROTEIN-RELATED"/>
    <property type="match status" value="1"/>
</dbReference>
<evidence type="ECO:0000259" key="2">
    <source>
        <dbReference type="Pfam" id="PF03413"/>
    </source>
</evidence>
<dbReference type="OrthoDB" id="9791166at2"/>
<feature type="transmembrane region" description="Helical" evidence="1">
    <location>
        <begin position="173"/>
        <end position="191"/>
    </location>
</feature>
<dbReference type="EMBL" id="MLIK01000019">
    <property type="protein sequence ID" value="OHU22390.1"/>
    <property type="molecule type" value="Genomic_DNA"/>
</dbReference>
<protein>
    <submittedName>
        <fullName evidence="3">Peptidase</fullName>
    </submittedName>
</protein>
<accession>A0A1S1LE63</accession>